<evidence type="ECO:0000259" key="16">
    <source>
        <dbReference type="PROSITE" id="PS50024"/>
    </source>
</evidence>
<dbReference type="InterPro" id="IPR013783">
    <property type="entry name" value="Ig-like_fold"/>
</dbReference>
<gene>
    <name evidence="21" type="ORF">ACJMK2_029545</name>
</gene>
<dbReference type="Gene3D" id="2.60.220.50">
    <property type="match status" value="1"/>
</dbReference>
<feature type="region of interest" description="Disordered" evidence="14">
    <location>
        <begin position="939"/>
        <end position="980"/>
    </location>
</feature>
<keyword evidence="22" id="KW-1185">Reference proteome</keyword>
<dbReference type="Proteomes" id="UP001634394">
    <property type="component" value="Unassembled WGS sequence"/>
</dbReference>
<dbReference type="AlphaFoldDB" id="A0ABD3XAH4"/>
<dbReference type="GO" id="GO:0005886">
    <property type="term" value="C:plasma membrane"/>
    <property type="evidence" value="ECO:0007669"/>
    <property type="project" value="UniProtKB-SubCell"/>
</dbReference>
<dbReference type="InterPro" id="IPR001879">
    <property type="entry name" value="GPCR_2_extracellular_dom"/>
</dbReference>
<reference evidence="21 22" key="1">
    <citation type="submission" date="2024-11" db="EMBL/GenBank/DDBJ databases">
        <title>Chromosome-level genome assembly of the freshwater bivalve Anodonta woodiana.</title>
        <authorList>
            <person name="Chen X."/>
        </authorList>
    </citation>
    <scope>NUCLEOTIDE SEQUENCE [LARGE SCALE GENOMIC DNA]</scope>
    <source>
        <strain evidence="21">MN2024</strain>
        <tissue evidence="21">Gills</tissue>
    </source>
</reference>
<dbReference type="InterPro" id="IPR003599">
    <property type="entry name" value="Ig_sub"/>
</dbReference>
<dbReference type="InterPro" id="IPR008077">
    <property type="entry name" value="GPCR_2_brain_angio_inhib"/>
</dbReference>
<evidence type="ECO:0000256" key="3">
    <source>
        <dbReference type="ARBA" id="ARBA00022475"/>
    </source>
</evidence>
<evidence type="ECO:0000313" key="22">
    <source>
        <dbReference type="Proteomes" id="UP001634394"/>
    </source>
</evidence>
<evidence type="ECO:0000259" key="17">
    <source>
        <dbReference type="PROSITE" id="PS50221"/>
    </source>
</evidence>
<name>A0ABD3XAH4_SINWO</name>
<feature type="transmembrane region" description="Helical" evidence="15">
    <location>
        <begin position="717"/>
        <end position="734"/>
    </location>
</feature>
<dbReference type="GO" id="GO:0004930">
    <property type="term" value="F:G protein-coupled receptor activity"/>
    <property type="evidence" value="ECO:0007669"/>
    <property type="project" value="UniProtKB-KW"/>
</dbReference>
<evidence type="ECO:0008006" key="23">
    <source>
        <dbReference type="Google" id="ProtNLM"/>
    </source>
</evidence>
<dbReference type="SMART" id="SM00409">
    <property type="entry name" value="IG"/>
    <property type="match status" value="2"/>
</dbReference>
<feature type="transmembrane region" description="Helical" evidence="15">
    <location>
        <begin position="869"/>
        <end position="891"/>
    </location>
</feature>
<dbReference type="SMART" id="SM00008">
    <property type="entry name" value="HormR"/>
    <property type="match status" value="1"/>
</dbReference>
<dbReference type="Pfam" id="PF13927">
    <property type="entry name" value="Ig_3"/>
    <property type="match status" value="1"/>
</dbReference>
<dbReference type="Gene3D" id="1.25.40.610">
    <property type="match status" value="1"/>
</dbReference>
<feature type="transmembrane region" description="Helical" evidence="15">
    <location>
        <begin position="897"/>
        <end position="920"/>
    </location>
</feature>
<keyword evidence="3" id="KW-1003">Cell membrane</keyword>
<evidence type="ECO:0000256" key="10">
    <source>
        <dbReference type="ARBA" id="ARBA00023157"/>
    </source>
</evidence>
<keyword evidence="9 15" id="KW-0472">Membrane</keyword>
<dbReference type="PRINTS" id="PR01694">
    <property type="entry name" value="BAIPRECURSOR"/>
</dbReference>
<proteinExistence type="inferred from homology"/>
<evidence type="ECO:0000256" key="11">
    <source>
        <dbReference type="ARBA" id="ARBA00023170"/>
    </source>
</evidence>
<feature type="transmembrane region" description="Helical" evidence="15">
    <location>
        <begin position="825"/>
        <end position="848"/>
    </location>
</feature>
<evidence type="ECO:0000256" key="8">
    <source>
        <dbReference type="ARBA" id="ARBA00023040"/>
    </source>
</evidence>
<evidence type="ECO:0000256" key="5">
    <source>
        <dbReference type="ARBA" id="ARBA00022729"/>
    </source>
</evidence>
<dbReference type="Pfam" id="PF02793">
    <property type="entry name" value="HRM"/>
    <property type="match status" value="1"/>
</dbReference>
<sequence>IPVMTSLTFTIRMTEMNFTDDLNNSSSVIYITARYRLLQALDTLLGSYQGYSGASLLSFRRGSVIVDSKVSVDQTGNISTIQAAVLQSVSLGYIGPNISVDSTYFIPHVGDGYSILDGINITNAGDIYNGSSLNITCMIILVGNATPSITWKYDGTLMNPVPGSRISISDITFDPEIPQRIYKTVSFNPIQSSDSGTFECVIMDGNSSSSVMNKTVFVLSQPVVLIQPVTQTVDAGSTVAITCTVENNVSIIQMVWYRNGTKINSTNQLSEETFQISDTTNILTYKNINNTTTYECIGENAAGLGNMQQANIYVVLPGSQSAETCITDIDKRGIEWSRTMQGTYDNKSCPSGMSGEAVRYCSQGGVWRDPSYDNCVDNTLLELKLLTDNIKNGLAANTVPDSLAQLTSMTNPNNVELQKAEVQVVNTVLDNVIQISNNTKNITNNDVENFLEIASNIIDVKNTPSWQALINEDKEGATVILRNVEQYSSIKAKSINATDEPVKRFTKKNLFVEIGYKPIDDIQFPSTIETESTVNTDSSSRFFLSKDVLKNGNYTSYSGVYFKNVSGIIQKKVYQNGSIANIEDDLEINSAVLSLQLDPTPPVLFPPLTLTFKHFSEMFSSPVCSFWNFNADEHGNGAWSSKGCKLVSTNDYTTVCECDHLTNFAILMSPGKTTDKDQVPLSIISTIGCAISISCLSLTMIAHLIVWRYVKSDRTSLLMNLCFALLISYVIFLAGADKTENKNACIAVAALLHYFYLAVFFLMLAYGIELAVTVIYVFQAKSRARWLLPLSWFLPAVIVAVSLGVTKLEGYGNKQFCWLSIQDGLIWAFVGPAAFVIMLNVIIIILVFHRMFSSYSMMNKPDLVKAKTAVRSLCVLLPITGVTWVFGILSVNEDLVVFQYLFAIINSLQGLFIFLFHGIFNHHLRNAIKQINAARKRSQIPSSATLKGSLPSTKQNQFNSSDASQMNNTSNQEAPTNNSFLRSDQQMQKQVEIYAKDEVRRDLGHTDVTTPVVQTPNVSCSVDIYTGDSTRLREQELNIGRSSVRTNKAFDLTTGKKQRKSKNGSSERSHDYHNSAFDAASIGPHIYHGSTRSIDGYLSYNPYGGVRADEA</sequence>
<feature type="domain" description="Ig-like" evidence="20">
    <location>
        <begin position="222"/>
        <end position="313"/>
    </location>
</feature>
<evidence type="ECO:0000259" key="19">
    <source>
        <dbReference type="PROSITE" id="PS50261"/>
    </source>
</evidence>
<evidence type="ECO:0000259" key="18">
    <source>
        <dbReference type="PROSITE" id="PS50227"/>
    </source>
</evidence>
<evidence type="ECO:0000256" key="4">
    <source>
        <dbReference type="ARBA" id="ARBA00022692"/>
    </source>
</evidence>
<dbReference type="Pfam" id="PF01390">
    <property type="entry name" value="SEA"/>
    <property type="match status" value="1"/>
</dbReference>
<evidence type="ECO:0000313" key="21">
    <source>
        <dbReference type="EMBL" id="KAL3883262.1"/>
    </source>
</evidence>
<keyword evidence="11" id="KW-0675">Receptor</keyword>
<dbReference type="InterPro" id="IPR000082">
    <property type="entry name" value="SEA_dom"/>
</dbReference>
<dbReference type="InterPro" id="IPR000203">
    <property type="entry name" value="GPS"/>
</dbReference>
<dbReference type="EMBL" id="JBJQND010000003">
    <property type="protein sequence ID" value="KAL3883262.1"/>
    <property type="molecule type" value="Genomic_DNA"/>
</dbReference>
<comment type="caution">
    <text evidence="21">The sequence shown here is derived from an EMBL/GenBank/DDBJ whole genome shotgun (WGS) entry which is preliminary data.</text>
</comment>
<dbReference type="InterPro" id="IPR017981">
    <property type="entry name" value="GPCR_2-like_7TM"/>
</dbReference>
<dbReference type="PROSITE" id="PS50835">
    <property type="entry name" value="IG_LIKE"/>
    <property type="match status" value="2"/>
</dbReference>
<dbReference type="Pfam" id="PF16489">
    <property type="entry name" value="GAIN"/>
    <property type="match status" value="1"/>
</dbReference>
<evidence type="ECO:0000256" key="9">
    <source>
        <dbReference type="ARBA" id="ARBA00023136"/>
    </source>
</evidence>
<dbReference type="InterPro" id="IPR000832">
    <property type="entry name" value="GPCR_2_secretin-like"/>
</dbReference>
<keyword evidence="12" id="KW-0325">Glycoprotein</keyword>
<dbReference type="InterPro" id="IPR046338">
    <property type="entry name" value="GAIN_dom_sf"/>
</dbReference>
<feature type="transmembrane region" description="Helical" evidence="15">
    <location>
        <begin position="786"/>
        <end position="805"/>
    </location>
</feature>
<feature type="domain" description="G-protein coupled receptors family 2 profile 1" evidence="18">
    <location>
        <begin position="295"/>
        <end position="379"/>
    </location>
</feature>
<evidence type="ECO:0000256" key="6">
    <source>
        <dbReference type="ARBA" id="ARBA00022737"/>
    </source>
</evidence>
<keyword evidence="13" id="KW-0807">Transducer</keyword>
<evidence type="ECO:0000256" key="13">
    <source>
        <dbReference type="ARBA" id="ARBA00023224"/>
    </source>
</evidence>
<dbReference type="PANTHER" id="PTHR12011">
    <property type="entry name" value="ADHESION G-PROTEIN COUPLED RECEPTOR"/>
    <property type="match status" value="1"/>
</dbReference>
<keyword evidence="4 15" id="KW-0812">Transmembrane</keyword>
<dbReference type="Gene3D" id="2.60.40.10">
    <property type="entry name" value="Immunoglobulins"/>
    <property type="match status" value="2"/>
</dbReference>
<dbReference type="SUPFAM" id="SSF111418">
    <property type="entry name" value="Hormone receptor domain"/>
    <property type="match status" value="1"/>
</dbReference>
<dbReference type="SUPFAM" id="SSF48726">
    <property type="entry name" value="Immunoglobulin"/>
    <property type="match status" value="2"/>
</dbReference>
<dbReference type="PROSITE" id="PS50227">
    <property type="entry name" value="G_PROTEIN_RECEP_F2_3"/>
    <property type="match status" value="1"/>
</dbReference>
<organism evidence="21 22">
    <name type="scientific">Sinanodonta woodiana</name>
    <name type="common">Chinese pond mussel</name>
    <name type="synonym">Anodonta woodiana</name>
    <dbReference type="NCBI Taxonomy" id="1069815"/>
    <lineage>
        <taxon>Eukaryota</taxon>
        <taxon>Metazoa</taxon>
        <taxon>Spiralia</taxon>
        <taxon>Lophotrochozoa</taxon>
        <taxon>Mollusca</taxon>
        <taxon>Bivalvia</taxon>
        <taxon>Autobranchia</taxon>
        <taxon>Heteroconchia</taxon>
        <taxon>Palaeoheterodonta</taxon>
        <taxon>Unionida</taxon>
        <taxon>Unionoidea</taxon>
        <taxon>Unionidae</taxon>
        <taxon>Unioninae</taxon>
        <taxon>Sinanodonta</taxon>
    </lineage>
</organism>
<dbReference type="InterPro" id="IPR036445">
    <property type="entry name" value="GPCR_2_extracell_dom_sf"/>
</dbReference>
<dbReference type="SUPFAM" id="SSF81321">
    <property type="entry name" value="Family A G protein-coupled receptor-like"/>
    <property type="match status" value="1"/>
</dbReference>
<evidence type="ECO:0000256" key="1">
    <source>
        <dbReference type="ARBA" id="ARBA00004651"/>
    </source>
</evidence>
<dbReference type="InterPro" id="IPR032471">
    <property type="entry name" value="AGRL2-4_GAIN_subdom_A"/>
</dbReference>
<dbReference type="Pfam" id="PF01825">
    <property type="entry name" value="GPS"/>
    <property type="match status" value="1"/>
</dbReference>
<keyword evidence="10" id="KW-1015">Disulfide bond</keyword>
<dbReference type="InterPro" id="IPR007110">
    <property type="entry name" value="Ig-like_dom"/>
</dbReference>
<dbReference type="PROSITE" id="PS50024">
    <property type="entry name" value="SEA"/>
    <property type="match status" value="1"/>
</dbReference>
<evidence type="ECO:0000256" key="7">
    <source>
        <dbReference type="ARBA" id="ARBA00022989"/>
    </source>
</evidence>
<dbReference type="PANTHER" id="PTHR12011:SF347">
    <property type="entry name" value="FI21270P1-RELATED"/>
    <property type="match status" value="1"/>
</dbReference>
<evidence type="ECO:0000256" key="2">
    <source>
        <dbReference type="ARBA" id="ARBA00007343"/>
    </source>
</evidence>
<dbReference type="InterPro" id="IPR057244">
    <property type="entry name" value="GAIN_B"/>
</dbReference>
<evidence type="ECO:0000256" key="14">
    <source>
        <dbReference type="SAM" id="MobiDB-lite"/>
    </source>
</evidence>
<protein>
    <recommendedName>
        <fullName evidence="23">Adhesion G protein-coupled receptor L3</fullName>
    </recommendedName>
</protein>
<comment type="subcellular location">
    <subcellularLocation>
        <location evidence="1">Cell membrane</location>
        <topology evidence="1">Multi-pass membrane protein</topology>
    </subcellularLocation>
</comment>
<dbReference type="FunFam" id="1.20.1070.10:FF:000058">
    <property type="entry name" value="Adhesion G protein-coupled receptor F5"/>
    <property type="match status" value="1"/>
</dbReference>
<keyword evidence="8" id="KW-0297">G-protein coupled receptor</keyword>
<feature type="region of interest" description="Disordered" evidence="14">
    <location>
        <begin position="1048"/>
        <end position="1071"/>
    </location>
</feature>
<dbReference type="Gene3D" id="1.20.1070.10">
    <property type="entry name" value="Rhodopsin 7-helix transmembrane proteins"/>
    <property type="match status" value="1"/>
</dbReference>
<dbReference type="InterPro" id="IPR036364">
    <property type="entry name" value="SEA_dom_sf"/>
</dbReference>
<keyword evidence="5" id="KW-0732">Signal</keyword>
<dbReference type="Pfam" id="PF00002">
    <property type="entry name" value="7tm_2"/>
    <property type="match status" value="1"/>
</dbReference>
<evidence type="ECO:0000256" key="12">
    <source>
        <dbReference type="ARBA" id="ARBA00023180"/>
    </source>
</evidence>
<feature type="domain" description="Ig-like" evidence="20">
    <location>
        <begin position="96"/>
        <end position="217"/>
    </location>
</feature>
<feature type="domain" description="GAIN-B" evidence="17">
    <location>
        <begin position="518"/>
        <end position="674"/>
    </location>
</feature>
<dbReference type="SUPFAM" id="SSF82671">
    <property type="entry name" value="SEA domain"/>
    <property type="match status" value="1"/>
</dbReference>
<feature type="non-terminal residue" evidence="21">
    <location>
        <position position="1"/>
    </location>
</feature>
<dbReference type="CDD" id="cd15040">
    <property type="entry name" value="7tmB2_Adhesion"/>
    <property type="match status" value="1"/>
</dbReference>
<dbReference type="InterPro" id="IPR036179">
    <property type="entry name" value="Ig-like_dom_sf"/>
</dbReference>
<dbReference type="PROSITE" id="PS50221">
    <property type="entry name" value="GAIN_B"/>
    <property type="match status" value="1"/>
</dbReference>
<evidence type="ECO:0000256" key="15">
    <source>
        <dbReference type="SAM" id="Phobius"/>
    </source>
</evidence>
<feature type="domain" description="G-protein coupled receptors family 2 profile 2" evidence="19">
    <location>
        <begin position="681"/>
        <end position="921"/>
    </location>
</feature>
<dbReference type="PRINTS" id="PR00249">
    <property type="entry name" value="GPCRSECRETIN"/>
</dbReference>
<feature type="transmembrane region" description="Helical" evidence="15">
    <location>
        <begin position="683"/>
        <end position="705"/>
    </location>
</feature>
<keyword evidence="7 15" id="KW-1133">Transmembrane helix</keyword>
<comment type="similarity">
    <text evidence="2">Belongs to the G-protein coupled receptor 2 family. Adhesion G-protein coupled receptor (ADGR) subfamily.</text>
</comment>
<feature type="transmembrane region" description="Helical" evidence="15">
    <location>
        <begin position="754"/>
        <end position="779"/>
    </location>
</feature>
<accession>A0ABD3XAH4</accession>
<dbReference type="PROSITE" id="PS50261">
    <property type="entry name" value="G_PROTEIN_RECEP_F2_4"/>
    <property type="match status" value="1"/>
</dbReference>
<evidence type="ECO:0000259" key="20">
    <source>
        <dbReference type="PROSITE" id="PS50835"/>
    </source>
</evidence>
<keyword evidence="6" id="KW-0677">Repeat</keyword>
<dbReference type="Gene3D" id="4.10.1240.10">
    <property type="entry name" value="GPCR, family 2, extracellular hormone receptor domain"/>
    <property type="match status" value="1"/>
</dbReference>
<feature type="domain" description="SEA" evidence="16">
    <location>
        <begin position="3"/>
        <end position="110"/>
    </location>
</feature>
<dbReference type="SMART" id="SM00303">
    <property type="entry name" value="GPS"/>
    <property type="match status" value="1"/>
</dbReference>